<dbReference type="PANTHER" id="PTHR13691">
    <property type="entry name" value="RIBOSOMAL PROTEIN L2"/>
    <property type="match status" value="1"/>
</dbReference>
<feature type="domain" description="Large ribosomal subunit protein uL2 C-terminal" evidence="7">
    <location>
        <begin position="94"/>
        <end position="223"/>
    </location>
</feature>
<dbReference type="AlphaFoldDB" id="A0A1F7XHL6"/>
<organism evidence="9 10">
    <name type="scientific">Candidatus Woesebacteria bacterium RBG_16_39_8b</name>
    <dbReference type="NCBI Taxonomy" id="1802482"/>
    <lineage>
        <taxon>Bacteria</taxon>
        <taxon>Candidatus Woeseibacteriota</taxon>
    </lineage>
</organism>
<dbReference type="InterPro" id="IPR002171">
    <property type="entry name" value="Ribosomal_uL2"/>
</dbReference>
<feature type="domain" description="Large ribosomal subunit protein uL2 RNA-binding" evidence="8">
    <location>
        <begin position="13"/>
        <end position="88"/>
    </location>
</feature>
<dbReference type="SUPFAM" id="SSF50249">
    <property type="entry name" value="Nucleic acid-binding proteins"/>
    <property type="match status" value="1"/>
</dbReference>
<dbReference type="Pfam" id="PF03947">
    <property type="entry name" value="Ribosomal_L2_C"/>
    <property type="match status" value="1"/>
</dbReference>
<dbReference type="PIRSF" id="PIRSF002158">
    <property type="entry name" value="Ribosomal_L2"/>
    <property type="match status" value="1"/>
</dbReference>
<evidence type="ECO:0000256" key="5">
    <source>
        <dbReference type="ARBA" id="ARBA00035459"/>
    </source>
</evidence>
<dbReference type="InterPro" id="IPR012340">
    <property type="entry name" value="NA-bd_OB-fold"/>
</dbReference>
<feature type="region of interest" description="Disordered" evidence="6">
    <location>
        <begin position="190"/>
        <end position="250"/>
    </location>
</feature>
<dbReference type="FunFam" id="2.30.30.30:FF:000001">
    <property type="entry name" value="50S ribosomal protein L2"/>
    <property type="match status" value="1"/>
</dbReference>
<sequence length="250" mass="27487">MKNLMTILPKKSGRSGGIVTVRHQGGRHKRFLREIDFKRDKRDVTGTVEAVEYDPNRNADIARILYTDGERRYILHPMGLKVGSLILASEKAQFEAGNSLPLSVMPVGTQIHNIEITPGKGGQMVKSAGGVATILGKEEGYVMVKMPSSEIRRFKPECYATIGRVGRVELKSEIIGKAGRKRWMGIRPTVRGTAQDPRSHPHGGGEGRSGVGLKYPKTPYGKPAVGKTRNKKKYSNNLIVKPRKKGPHVG</sequence>
<comment type="caution">
    <text evidence="9">The sequence shown here is derived from an EMBL/GenBank/DDBJ whole genome shotgun (WGS) entry which is preliminary data.</text>
</comment>
<dbReference type="GO" id="GO:0006412">
    <property type="term" value="P:translation"/>
    <property type="evidence" value="ECO:0007669"/>
    <property type="project" value="InterPro"/>
</dbReference>
<evidence type="ECO:0000313" key="10">
    <source>
        <dbReference type="Proteomes" id="UP000179013"/>
    </source>
</evidence>
<dbReference type="SMART" id="SM01382">
    <property type="entry name" value="Ribosomal_L2_C"/>
    <property type="match status" value="1"/>
</dbReference>
<dbReference type="GO" id="GO:0015934">
    <property type="term" value="C:large ribosomal subunit"/>
    <property type="evidence" value="ECO:0007669"/>
    <property type="project" value="InterPro"/>
</dbReference>
<dbReference type="InterPro" id="IPR014722">
    <property type="entry name" value="Rib_uL2_dom2"/>
</dbReference>
<dbReference type="Gene3D" id="2.30.30.30">
    <property type="match status" value="1"/>
</dbReference>
<evidence type="ECO:0000256" key="3">
    <source>
        <dbReference type="ARBA" id="ARBA00023274"/>
    </source>
</evidence>
<gene>
    <name evidence="9" type="ORF">A2V80_00805</name>
</gene>
<dbReference type="Proteomes" id="UP000179013">
    <property type="component" value="Unassembled WGS sequence"/>
</dbReference>
<dbReference type="InterPro" id="IPR022669">
    <property type="entry name" value="Ribosomal_uL2_C"/>
</dbReference>
<comment type="similarity">
    <text evidence="1">Belongs to the universal ribosomal protein uL2 family.</text>
</comment>
<proteinExistence type="inferred from homology"/>
<dbReference type="FunFam" id="4.10.950.10:FF:000001">
    <property type="entry name" value="50S ribosomal protein L2"/>
    <property type="match status" value="1"/>
</dbReference>
<reference evidence="9 10" key="1">
    <citation type="journal article" date="2016" name="Nat. Commun.">
        <title>Thousands of microbial genomes shed light on interconnected biogeochemical processes in an aquifer system.</title>
        <authorList>
            <person name="Anantharaman K."/>
            <person name="Brown C.T."/>
            <person name="Hug L.A."/>
            <person name="Sharon I."/>
            <person name="Castelle C.J."/>
            <person name="Probst A.J."/>
            <person name="Thomas B.C."/>
            <person name="Singh A."/>
            <person name="Wilkins M.J."/>
            <person name="Karaoz U."/>
            <person name="Brodie E.L."/>
            <person name="Williams K.H."/>
            <person name="Hubbard S.S."/>
            <person name="Banfield J.F."/>
        </authorList>
    </citation>
    <scope>NUCLEOTIDE SEQUENCE [LARGE SCALE GENOMIC DNA]</scope>
</reference>
<keyword evidence="3" id="KW-0687">Ribonucleoprotein</keyword>
<evidence type="ECO:0000256" key="2">
    <source>
        <dbReference type="ARBA" id="ARBA00022980"/>
    </source>
</evidence>
<dbReference type="SUPFAM" id="SSF50104">
    <property type="entry name" value="Translation proteins SH3-like domain"/>
    <property type="match status" value="1"/>
</dbReference>
<protein>
    <recommendedName>
        <fullName evidence="4">Large ribosomal subunit protein uL2</fullName>
    </recommendedName>
    <alternativeName>
        <fullName evidence="5">50S ribosomal protein L2</fullName>
    </alternativeName>
</protein>
<keyword evidence="2 9" id="KW-0689">Ribosomal protein</keyword>
<dbReference type="EMBL" id="MGFU01000004">
    <property type="protein sequence ID" value="OGM14473.1"/>
    <property type="molecule type" value="Genomic_DNA"/>
</dbReference>
<evidence type="ECO:0000256" key="6">
    <source>
        <dbReference type="SAM" id="MobiDB-lite"/>
    </source>
</evidence>
<feature type="compositionally biased region" description="Basic residues" evidence="6">
    <location>
        <begin position="241"/>
        <end position="250"/>
    </location>
</feature>
<dbReference type="GO" id="GO:0003723">
    <property type="term" value="F:RNA binding"/>
    <property type="evidence" value="ECO:0007669"/>
    <property type="project" value="InterPro"/>
</dbReference>
<dbReference type="InterPro" id="IPR008991">
    <property type="entry name" value="Translation_prot_SH3-like_sf"/>
</dbReference>
<dbReference type="InterPro" id="IPR005880">
    <property type="entry name" value="Ribosomal_uL2_bac/org-type"/>
</dbReference>
<dbReference type="GO" id="GO:0003735">
    <property type="term" value="F:structural constituent of ribosome"/>
    <property type="evidence" value="ECO:0007669"/>
    <property type="project" value="InterPro"/>
</dbReference>
<evidence type="ECO:0000256" key="1">
    <source>
        <dbReference type="ARBA" id="ARBA00005636"/>
    </source>
</evidence>
<evidence type="ECO:0000259" key="8">
    <source>
        <dbReference type="SMART" id="SM01383"/>
    </source>
</evidence>
<dbReference type="Gene3D" id="2.40.50.140">
    <property type="entry name" value="Nucleic acid-binding proteins"/>
    <property type="match status" value="1"/>
</dbReference>
<dbReference type="InterPro" id="IPR022666">
    <property type="entry name" value="Ribosomal_uL2_RNA-bd_dom"/>
</dbReference>
<accession>A0A1F7XHL6</accession>
<dbReference type="PANTHER" id="PTHR13691:SF5">
    <property type="entry name" value="LARGE RIBOSOMAL SUBUNIT PROTEIN UL2M"/>
    <property type="match status" value="1"/>
</dbReference>
<name>A0A1F7XHL6_9BACT</name>
<dbReference type="SMART" id="SM01383">
    <property type="entry name" value="Ribosomal_L2"/>
    <property type="match status" value="1"/>
</dbReference>
<dbReference type="InterPro" id="IPR014726">
    <property type="entry name" value="Ribosomal_uL2_dom3"/>
</dbReference>
<dbReference type="GO" id="GO:0016740">
    <property type="term" value="F:transferase activity"/>
    <property type="evidence" value="ECO:0007669"/>
    <property type="project" value="InterPro"/>
</dbReference>
<evidence type="ECO:0000259" key="7">
    <source>
        <dbReference type="SMART" id="SM01382"/>
    </source>
</evidence>
<dbReference type="Pfam" id="PF00181">
    <property type="entry name" value="Ribosomal_L2_N"/>
    <property type="match status" value="1"/>
</dbReference>
<evidence type="ECO:0000256" key="4">
    <source>
        <dbReference type="ARBA" id="ARBA00035242"/>
    </source>
</evidence>
<dbReference type="Gene3D" id="4.10.950.10">
    <property type="entry name" value="Ribosomal protein L2, domain 3"/>
    <property type="match status" value="1"/>
</dbReference>
<evidence type="ECO:0000313" key="9">
    <source>
        <dbReference type="EMBL" id="OGM14473.1"/>
    </source>
</evidence>
<dbReference type="NCBIfam" id="TIGR01171">
    <property type="entry name" value="rplB_bact"/>
    <property type="match status" value="1"/>
</dbReference>